<evidence type="ECO:0000256" key="1">
    <source>
        <dbReference type="SAM" id="MobiDB-lite"/>
    </source>
</evidence>
<reference evidence="3" key="1">
    <citation type="journal article" date="2018" name="Genome Biol.">
        <title>SKESA: strategic k-mer extension for scrupulous assemblies.</title>
        <authorList>
            <person name="Souvorov A."/>
            <person name="Agarwala R."/>
            <person name="Lipman D.J."/>
        </authorList>
    </citation>
    <scope>NUCLEOTIDE SEQUENCE</scope>
    <source>
        <strain evidence="3">IP 2/88</strain>
        <strain evidence="2">IP 33 K</strain>
    </source>
</reference>
<feature type="region of interest" description="Disordered" evidence="1">
    <location>
        <begin position="458"/>
        <end position="487"/>
    </location>
</feature>
<feature type="compositionally biased region" description="Polar residues" evidence="1">
    <location>
        <begin position="464"/>
        <end position="475"/>
    </location>
</feature>
<accession>A0A737K9W3</accession>
<protein>
    <submittedName>
        <fullName evidence="3">Uncharacterized protein</fullName>
    </submittedName>
</protein>
<sequence>MINDMTQYGNNLVGNDPLSVMSNGQATPNQIKQLYELSQDASDIQGLGMGTVVDTGNIPANTDAIKLAKAKNAFKNGGLSFRPPSMGRMFSDMLGGLLIAYAATRLLGGDSKASLAIGLLAAGGNHDADQAEQERFRAVSDMIGKVPQEAIYNYMRTGDDKALQTAEGENNKREDAEQSEKWRQQDALQNHEWNVADKEQAFNDQMKLAQFNQSQENARAAMQENRADARAMAKNAGNVQGPTPYGYYSDTDGDGKPDTWVVTTSRGTPDAQNGNVHQLKLTANGWVDQGYQPLVGAGGNTKSDTAAQTAGDVVDKALPLAKMNYSTASSSIGRGVNSIANWGTGHKHDFNTRADVLNNSMAALLADRAVNSTGGKSVLREDMQKQTESGGKISASNSPEVNQEILNNNINLVAGVQYINEYQNDHHGQMPSIDDYKKGRDEKRADIYKAHPELLNAFGESNDLPGQSGNINSYPSADKTDYSKLWK</sequence>
<reference evidence="3" key="2">
    <citation type="submission" date="2018-07" db="EMBL/GenBank/DDBJ databases">
        <authorList>
            <consortium name="NCBI Pathogen Detection Project"/>
        </authorList>
    </citation>
    <scope>NUCLEOTIDE SEQUENCE</scope>
    <source>
        <strain evidence="3">IP 2/88</strain>
        <strain evidence="2">IP 33 K</strain>
    </source>
</reference>
<dbReference type="EMBL" id="DAAHMM010000004">
    <property type="protein sequence ID" value="HAB6612453.1"/>
    <property type="molecule type" value="Genomic_DNA"/>
</dbReference>
<dbReference type="EMBL" id="DAATGT010000005">
    <property type="protein sequence ID" value="HAE8319360.1"/>
    <property type="molecule type" value="Genomic_DNA"/>
</dbReference>
<dbReference type="AlphaFoldDB" id="A0A737K9W3"/>
<gene>
    <name evidence="3" type="ORF">GNB42_001951</name>
    <name evidence="2" type="ORF">GNB54_001353</name>
</gene>
<name>A0A737K9W3_SALET</name>
<proteinExistence type="predicted"/>
<evidence type="ECO:0000313" key="3">
    <source>
        <dbReference type="EMBL" id="HAE8319360.1"/>
    </source>
</evidence>
<organism evidence="3">
    <name type="scientific">Salmonella enterica subsp. enterica serovar Paratyphi C</name>
    <dbReference type="NCBI Taxonomy" id="57046"/>
    <lineage>
        <taxon>Bacteria</taxon>
        <taxon>Pseudomonadati</taxon>
        <taxon>Pseudomonadota</taxon>
        <taxon>Gammaproteobacteria</taxon>
        <taxon>Enterobacterales</taxon>
        <taxon>Enterobacteriaceae</taxon>
        <taxon>Salmonella</taxon>
    </lineage>
</organism>
<feature type="compositionally biased region" description="Basic and acidic residues" evidence="1">
    <location>
        <begin position="478"/>
        <end position="487"/>
    </location>
</feature>
<comment type="caution">
    <text evidence="3">The sequence shown here is derived from an EMBL/GenBank/DDBJ whole genome shotgun (WGS) entry which is preliminary data.</text>
</comment>
<evidence type="ECO:0000313" key="2">
    <source>
        <dbReference type="EMBL" id="HAB6612453.1"/>
    </source>
</evidence>